<keyword evidence="1" id="KW-0812">Transmembrane</keyword>
<dbReference type="EMBL" id="NIBG01000001">
    <property type="protein sequence ID" value="PAB61071.1"/>
    <property type="molecule type" value="Genomic_DNA"/>
</dbReference>
<keyword evidence="1" id="KW-1133">Transmembrane helix</keyword>
<feature type="transmembrane region" description="Helical" evidence="1">
    <location>
        <begin position="6"/>
        <end position="28"/>
    </location>
</feature>
<dbReference type="RefSeq" id="WP_095130140.1">
    <property type="nucleotide sequence ID" value="NZ_NIBG01000001.1"/>
</dbReference>
<evidence type="ECO:0000313" key="3">
    <source>
        <dbReference type="Proteomes" id="UP000216024"/>
    </source>
</evidence>
<keyword evidence="1" id="KW-0472">Membrane</keyword>
<name>A0A267MN87_9FIRM</name>
<evidence type="ECO:0000256" key="1">
    <source>
        <dbReference type="SAM" id="Phobius"/>
    </source>
</evidence>
<reference evidence="2 3" key="1">
    <citation type="submission" date="2017-06" db="EMBL/GenBank/DDBJ databases">
        <title>Draft genome sequence of anaerobic fermentative bacterium Anaeromicrobium sediminis DY2726D isolated from West Pacific Ocean sediments.</title>
        <authorList>
            <person name="Zeng X."/>
        </authorList>
    </citation>
    <scope>NUCLEOTIDE SEQUENCE [LARGE SCALE GENOMIC DNA]</scope>
    <source>
        <strain evidence="2 3">DY2726D</strain>
    </source>
</reference>
<keyword evidence="3" id="KW-1185">Reference proteome</keyword>
<evidence type="ECO:0000313" key="2">
    <source>
        <dbReference type="EMBL" id="PAB61071.1"/>
    </source>
</evidence>
<proteinExistence type="predicted"/>
<comment type="caution">
    <text evidence="2">The sequence shown here is derived from an EMBL/GenBank/DDBJ whole genome shotgun (WGS) entry which is preliminary data.</text>
</comment>
<sequence>MDIISFIILFVKLAMFFHFALSLVKGIIKKVKKENSKQQFEEAFMSLGLLILIYSLEKFIK</sequence>
<organism evidence="2 3">
    <name type="scientific">Anaeromicrobium sediminis</name>
    <dbReference type="NCBI Taxonomy" id="1478221"/>
    <lineage>
        <taxon>Bacteria</taxon>
        <taxon>Bacillati</taxon>
        <taxon>Bacillota</taxon>
        <taxon>Clostridia</taxon>
        <taxon>Peptostreptococcales</taxon>
        <taxon>Thermotaleaceae</taxon>
        <taxon>Anaeromicrobium</taxon>
    </lineage>
</organism>
<accession>A0A267MN87</accession>
<protein>
    <submittedName>
        <fullName evidence="2">Uncharacterized protein</fullName>
    </submittedName>
</protein>
<gene>
    <name evidence="2" type="ORF">CCE28_01185</name>
</gene>
<dbReference type="AlphaFoldDB" id="A0A267MN87"/>
<dbReference type="Proteomes" id="UP000216024">
    <property type="component" value="Unassembled WGS sequence"/>
</dbReference>